<keyword evidence="11" id="KW-1185">Reference proteome</keyword>
<dbReference type="InterPro" id="IPR023996">
    <property type="entry name" value="TonB-dep_OMP_SusC/RagA"/>
</dbReference>
<keyword evidence="2 7" id="KW-0813">Transport</keyword>
<evidence type="ECO:0000256" key="2">
    <source>
        <dbReference type="ARBA" id="ARBA00022448"/>
    </source>
</evidence>
<dbReference type="SUPFAM" id="SSF49464">
    <property type="entry name" value="Carboxypeptidase regulatory domain-like"/>
    <property type="match status" value="1"/>
</dbReference>
<dbReference type="Gene3D" id="2.40.170.20">
    <property type="entry name" value="TonB-dependent receptor, beta-barrel domain"/>
    <property type="match status" value="1"/>
</dbReference>
<name>A0A4R4KED2_9BACT</name>
<dbReference type="EMBL" id="SMJU01000006">
    <property type="protein sequence ID" value="TDB65172.1"/>
    <property type="molecule type" value="Genomic_DNA"/>
</dbReference>
<dbReference type="InterPro" id="IPR036942">
    <property type="entry name" value="Beta-barrel_TonB_sf"/>
</dbReference>
<dbReference type="FunFam" id="2.170.130.10:FF:000008">
    <property type="entry name" value="SusC/RagA family TonB-linked outer membrane protein"/>
    <property type="match status" value="1"/>
</dbReference>
<keyword evidence="5 7" id="KW-0472">Membrane</keyword>
<dbReference type="NCBIfam" id="TIGR04057">
    <property type="entry name" value="SusC_RagA_signa"/>
    <property type="match status" value="1"/>
</dbReference>
<dbReference type="PROSITE" id="PS52016">
    <property type="entry name" value="TONB_DEPENDENT_REC_3"/>
    <property type="match status" value="1"/>
</dbReference>
<feature type="signal peptide" evidence="8">
    <location>
        <begin position="1"/>
        <end position="20"/>
    </location>
</feature>
<dbReference type="InterPro" id="IPR008969">
    <property type="entry name" value="CarboxyPept-like_regulatory"/>
</dbReference>
<keyword evidence="6 7" id="KW-0998">Cell outer membrane</keyword>
<evidence type="ECO:0000259" key="9">
    <source>
        <dbReference type="Pfam" id="PF07715"/>
    </source>
</evidence>
<proteinExistence type="inferred from homology"/>
<dbReference type="Pfam" id="PF13715">
    <property type="entry name" value="CarbopepD_reg_2"/>
    <property type="match status" value="1"/>
</dbReference>
<dbReference type="InterPro" id="IPR023997">
    <property type="entry name" value="TonB-dep_OMP_SusC/RagA_CS"/>
</dbReference>
<dbReference type="Pfam" id="PF07715">
    <property type="entry name" value="Plug"/>
    <property type="match status" value="1"/>
</dbReference>
<dbReference type="Gene3D" id="2.170.130.10">
    <property type="entry name" value="TonB-dependent receptor, plug domain"/>
    <property type="match status" value="1"/>
</dbReference>
<evidence type="ECO:0000256" key="7">
    <source>
        <dbReference type="PROSITE-ProRule" id="PRU01360"/>
    </source>
</evidence>
<feature type="domain" description="TonB-dependent receptor plug" evidence="9">
    <location>
        <begin position="113"/>
        <end position="231"/>
    </location>
</feature>
<comment type="caution">
    <text evidence="10">The sequence shown here is derived from an EMBL/GenBank/DDBJ whole genome shotgun (WGS) entry which is preliminary data.</text>
</comment>
<dbReference type="Gene3D" id="2.60.40.1120">
    <property type="entry name" value="Carboxypeptidase-like, regulatory domain"/>
    <property type="match status" value="1"/>
</dbReference>
<evidence type="ECO:0000256" key="5">
    <source>
        <dbReference type="ARBA" id="ARBA00023136"/>
    </source>
</evidence>
<dbReference type="InterPro" id="IPR012910">
    <property type="entry name" value="Plug_dom"/>
</dbReference>
<evidence type="ECO:0000256" key="4">
    <source>
        <dbReference type="ARBA" id="ARBA00022692"/>
    </source>
</evidence>
<keyword evidence="10" id="KW-0675">Receptor</keyword>
<protein>
    <submittedName>
        <fullName evidence="10">TonB-dependent receptor</fullName>
    </submittedName>
</protein>
<dbReference type="NCBIfam" id="TIGR04056">
    <property type="entry name" value="OMP_RagA_SusC"/>
    <property type="match status" value="1"/>
</dbReference>
<evidence type="ECO:0000256" key="6">
    <source>
        <dbReference type="ARBA" id="ARBA00023237"/>
    </source>
</evidence>
<dbReference type="OrthoDB" id="9768177at2"/>
<dbReference type="SUPFAM" id="SSF56935">
    <property type="entry name" value="Porins"/>
    <property type="match status" value="1"/>
</dbReference>
<evidence type="ECO:0000256" key="8">
    <source>
        <dbReference type="SAM" id="SignalP"/>
    </source>
</evidence>
<accession>A0A4R4KED2</accession>
<gene>
    <name evidence="10" type="ORF">EZE20_10705</name>
</gene>
<reference evidence="10 11" key="1">
    <citation type="submission" date="2019-02" db="EMBL/GenBank/DDBJ databases">
        <title>Arundinibacter roseus gen. nov., sp. nov., a new member of the family Cytophagaceae.</title>
        <authorList>
            <person name="Szuroczki S."/>
            <person name="Khayer B."/>
            <person name="Sproer C."/>
            <person name="Toumi M."/>
            <person name="Szabo A."/>
            <person name="Felfoldi T."/>
            <person name="Schumann P."/>
            <person name="Toth E."/>
        </authorList>
    </citation>
    <scope>NUCLEOTIDE SEQUENCE [LARGE SCALE GENOMIC DNA]</scope>
    <source>
        <strain evidence="10 11">DMA-k-7a</strain>
    </source>
</reference>
<comment type="similarity">
    <text evidence="7">Belongs to the TonB-dependent receptor family.</text>
</comment>
<keyword evidence="4 7" id="KW-0812">Transmembrane</keyword>
<sequence length="996" mass="109568">MRKLLLSLIGTWLFVGMAIAQEKMVSGTVTDESGSTLPGVSVQVKNSTRGTTTDASGTYRISTATNEVLVFSFVGFGAKEETVGNSNTVNVSLTPDVRQLQEAVVVGYGTQSKKSITGSQTQVSSEQIENTPLPSVDQALQGKVAGLQSISSSGQPGANQQVRIRGIGSINASSQPLYVVDGVPINAGDASRLTTSANTLAGLNPTDIESITVLKDAASASIYGSRGGNGVILITTKKGRSGKTKFRFDMETGTTDIALSDQARPLSRDEYLELTREGLVNIGRTEANITSVLNSLGANSGASTDWYDEVTRKGTQQQYNISASGGDNKTQFFVSGGYYQQMAPVIGSEFSRLTGNLNVSHNATKKLSFKVGLNVGHTEANAPSTGGAFANPILSSFFLLPTRPAYDAEGRANFSLADFPSIYNPVALVEYNKREFASLRGLANIGADYRIMNNLTFSTKLGIDANNLEELTYDNPFFGDGRNSNGRSFTYYTRLFNWNWTNILDYRLDFNEAKDMYLDLKLGYESQKSTTYGISARGDGFPPTTALYLPNVAATPVTASAFGSDYAFNSILSSAAFNYKDRYSVSGSFRRDGSSRFGSNNRYGNFWSVGAAWNLDEEAFLKDNNIITAAKLRTSYGVNGNAGINNYEWQATYGYGANYNRQPGSVPSGIGNNNLTWEQNKPFDVGLDFGIFNNRLSFVIDYYVRKTDRLLLQVPLSRTSGFSSILDNVGAMENRGWEFTVNAVPFEGEFKWDINFNIAFNKNKILNLADGQDEYIDGVFIRRVGENFTSFYARDWAGVDPQTGAPQWWRDAARTEKTSNYNQAERVIIGRATPDAFGGFSNVLSFKGITLDAQLNYVFGNSINSIWARYTESDGWNPGFNKSRKMLERWQQPGDITNVPKYTYNNTTLSQEYSSRFIYDGDYLRLRTLTLSYELPKVITSRIKMDKVSFFARGLNLWTYTFDKEVTFDPEVGVNSQENLGVFIPKSLTFGLNLGF</sequence>
<comment type="subcellular location">
    <subcellularLocation>
        <location evidence="1 7">Cell outer membrane</location>
        <topology evidence="1 7">Multi-pass membrane protein</topology>
    </subcellularLocation>
</comment>
<evidence type="ECO:0000256" key="1">
    <source>
        <dbReference type="ARBA" id="ARBA00004571"/>
    </source>
</evidence>
<feature type="chain" id="PRO_5020932078" evidence="8">
    <location>
        <begin position="21"/>
        <end position="996"/>
    </location>
</feature>
<evidence type="ECO:0000256" key="3">
    <source>
        <dbReference type="ARBA" id="ARBA00022452"/>
    </source>
</evidence>
<dbReference type="InterPro" id="IPR039426">
    <property type="entry name" value="TonB-dep_rcpt-like"/>
</dbReference>
<dbReference type="RefSeq" id="WP_132117383.1">
    <property type="nucleotide sequence ID" value="NZ_SMJU01000006.1"/>
</dbReference>
<dbReference type="Proteomes" id="UP000295706">
    <property type="component" value="Unassembled WGS sequence"/>
</dbReference>
<dbReference type="GO" id="GO:0009279">
    <property type="term" value="C:cell outer membrane"/>
    <property type="evidence" value="ECO:0007669"/>
    <property type="project" value="UniProtKB-SubCell"/>
</dbReference>
<keyword evidence="3 7" id="KW-1134">Transmembrane beta strand</keyword>
<keyword evidence="8" id="KW-0732">Signal</keyword>
<dbReference type="InterPro" id="IPR037066">
    <property type="entry name" value="Plug_dom_sf"/>
</dbReference>
<evidence type="ECO:0000313" key="11">
    <source>
        <dbReference type="Proteomes" id="UP000295706"/>
    </source>
</evidence>
<organism evidence="10 11">
    <name type="scientific">Arundinibacter roseus</name>
    <dbReference type="NCBI Taxonomy" id="2070510"/>
    <lineage>
        <taxon>Bacteria</taxon>
        <taxon>Pseudomonadati</taxon>
        <taxon>Bacteroidota</taxon>
        <taxon>Cytophagia</taxon>
        <taxon>Cytophagales</taxon>
        <taxon>Spirosomataceae</taxon>
        <taxon>Arundinibacter</taxon>
    </lineage>
</organism>
<evidence type="ECO:0000313" key="10">
    <source>
        <dbReference type="EMBL" id="TDB65172.1"/>
    </source>
</evidence>
<dbReference type="AlphaFoldDB" id="A0A4R4KED2"/>